<proteinExistence type="predicted"/>
<gene>
    <name evidence="1" type="ORF">G3I71_31455</name>
</gene>
<dbReference type="AlphaFoldDB" id="A0A6B3C0I3"/>
<protein>
    <submittedName>
        <fullName evidence="1">Uncharacterized protein</fullName>
    </submittedName>
</protein>
<reference evidence="1" key="1">
    <citation type="submission" date="2020-01" db="EMBL/GenBank/DDBJ databases">
        <title>Insect and environment-associated Actinomycetes.</title>
        <authorList>
            <person name="Currrie C."/>
            <person name="Chevrette M."/>
            <person name="Carlson C."/>
            <person name="Stubbendieck R."/>
            <person name="Wendt-Pienkowski E."/>
        </authorList>
    </citation>
    <scope>NUCLEOTIDE SEQUENCE</scope>
    <source>
        <strain evidence="1">SID12501</strain>
    </source>
</reference>
<name>A0A6B3C0I3_9ACTN</name>
<dbReference type="EMBL" id="JAAGLU010000030">
    <property type="protein sequence ID" value="NEC90217.1"/>
    <property type="molecule type" value="Genomic_DNA"/>
</dbReference>
<organism evidence="1">
    <name type="scientific">Streptomyces sp. SID12501</name>
    <dbReference type="NCBI Taxonomy" id="2706042"/>
    <lineage>
        <taxon>Bacteria</taxon>
        <taxon>Bacillati</taxon>
        <taxon>Actinomycetota</taxon>
        <taxon>Actinomycetes</taxon>
        <taxon>Kitasatosporales</taxon>
        <taxon>Streptomycetaceae</taxon>
        <taxon>Streptomyces</taxon>
    </lineage>
</organism>
<dbReference type="RefSeq" id="WP_164319922.1">
    <property type="nucleotide sequence ID" value="NZ_JAAGLU010000030.1"/>
</dbReference>
<evidence type="ECO:0000313" key="1">
    <source>
        <dbReference type="EMBL" id="NEC90217.1"/>
    </source>
</evidence>
<accession>A0A6B3C0I3</accession>
<sequence>MSTDIHGGIEFRHPGIGTDYYDGEPWVASMDLWPLYDETDYAAFGCLFGVRNYAGFQPLAPDRGLPVDLSSGMQSHLGSSVIAGDLHSASWVSWAELAEMDLTTEPDHFIGRLTWCTKSLPSTLHQQLVSDSWPPEALSRVGMPPADVRGAAKRVQWTTNEVMCTYEPLTVGAVLGTETHWQHVFAVMKALAHRFGDDGVRLVVAFD</sequence>
<comment type="caution">
    <text evidence="1">The sequence shown here is derived from an EMBL/GenBank/DDBJ whole genome shotgun (WGS) entry which is preliminary data.</text>
</comment>